<dbReference type="EMBL" id="JAWIIV010000002">
    <property type="protein sequence ID" value="MEC4718195.1"/>
    <property type="molecule type" value="Genomic_DNA"/>
</dbReference>
<evidence type="ECO:0000313" key="1">
    <source>
        <dbReference type="EMBL" id="MEC4718195.1"/>
    </source>
</evidence>
<accession>A0ABU6J499</accession>
<reference evidence="1 2" key="1">
    <citation type="submission" date="2023-10" db="EMBL/GenBank/DDBJ databases">
        <title>Noviherbaspirillum sp. CPCC 100848 genome assembly.</title>
        <authorList>
            <person name="Li X.Y."/>
            <person name="Fang X.M."/>
        </authorList>
    </citation>
    <scope>NUCLEOTIDE SEQUENCE [LARGE SCALE GENOMIC DNA]</scope>
    <source>
        <strain evidence="1 2">CPCC 100848</strain>
    </source>
</reference>
<sequence length="182" mass="19821">MPELPLVKVGPYPAERQQVFEFFLFSCFFCQDHHDTIASWGASIPPPVKFESVPVIVDFDSFVAARAFYAVKKVAPEKLGQYMRAALDGARRGISNAAAPEILKIAGVPQKAFDQAWRSPTIKDPLTRAVELTGRYKLAATPSIAIGGRTVLHADLVGGDYGVMIRLASGFVSRVLEGRDAI</sequence>
<dbReference type="InterPro" id="IPR050824">
    <property type="entry name" value="Thiol_disulfide_DsbA"/>
</dbReference>
<proteinExistence type="predicted"/>
<organism evidence="1 2">
    <name type="scientific">Noviherbaspirillum album</name>
    <dbReference type="NCBI Taxonomy" id="3080276"/>
    <lineage>
        <taxon>Bacteria</taxon>
        <taxon>Pseudomonadati</taxon>
        <taxon>Pseudomonadota</taxon>
        <taxon>Betaproteobacteria</taxon>
        <taxon>Burkholderiales</taxon>
        <taxon>Oxalobacteraceae</taxon>
        <taxon>Noviherbaspirillum</taxon>
    </lineage>
</organism>
<evidence type="ECO:0000313" key="2">
    <source>
        <dbReference type="Proteomes" id="UP001352263"/>
    </source>
</evidence>
<dbReference type="Proteomes" id="UP001352263">
    <property type="component" value="Unassembled WGS sequence"/>
</dbReference>
<dbReference type="PANTHER" id="PTHR35891:SF3">
    <property type="entry name" value="THIOL:DISULFIDE INTERCHANGE PROTEIN DSBL"/>
    <property type="match status" value="1"/>
</dbReference>
<evidence type="ECO:0008006" key="3">
    <source>
        <dbReference type="Google" id="ProtNLM"/>
    </source>
</evidence>
<comment type="caution">
    <text evidence="1">The sequence shown here is derived from an EMBL/GenBank/DDBJ whole genome shotgun (WGS) entry which is preliminary data.</text>
</comment>
<name>A0ABU6J499_9BURK</name>
<dbReference type="InterPro" id="IPR036249">
    <property type="entry name" value="Thioredoxin-like_sf"/>
</dbReference>
<keyword evidence="2" id="KW-1185">Reference proteome</keyword>
<dbReference type="RefSeq" id="WP_326504949.1">
    <property type="nucleotide sequence ID" value="NZ_JAWIIV010000002.1"/>
</dbReference>
<gene>
    <name evidence="1" type="ORF">RY831_03480</name>
</gene>
<dbReference type="PANTHER" id="PTHR35891">
    <property type="entry name" value="THIOL:DISULFIDE INTERCHANGE PROTEIN DSBA"/>
    <property type="match status" value="1"/>
</dbReference>
<dbReference type="SUPFAM" id="SSF52833">
    <property type="entry name" value="Thioredoxin-like"/>
    <property type="match status" value="1"/>
</dbReference>
<protein>
    <recommendedName>
        <fullName evidence="3">Disulfide bond formation protein DsbA</fullName>
    </recommendedName>
</protein>
<dbReference type="Gene3D" id="3.40.30.10">
    <property type="entry name" value="Glutaredoxin"/>
    <property type="match status" value="1"/>
</dbReference>